<dbReference type="PANTHER" id="PTHR12941">
    <property type="entry name" value="ER MEMBRANE PROTEIN COMPLEX"/>
    <property type="match status" value="1"/>
</dbReference>
<dbReference type="OrthoDB" id="194468at2759"/>
<dbReference type="EMBL" id="CCKQ01008621">
    <property type="protein sequence ID" value="CDW80082.1"/>
    <property type="molecule type" value="Genomic_DNA"/>
</dbReference>
<evidence type="ECO:0000313" key="1">
    <source>
        <dbReference type="EMBL" id="CDW80082.1"/>
    </source>
</evidence>
<protein>
    <submittedName>
        <fullName evidence="1">Uncharacterized protein</fullName>
    </submittedName>
</protein>
<dbReference type="Proteomes" id="UP000039865">
    <property type="component" value="Unassembled WGS sequence"/>
</dbReference>
<dbReference type="AlphaFoldDB" id="A0A078AEY7"/>
<dbReference type="GO" id="GO:0072546">
    <property type="term" value="C:EMC complex"/>
    <property type="evidence" value="ECO:0007669"/>
    <property type="project" value="InterPro"/>
</dbReference>
<dbReference type="InterPro" id="IPR005366">
    <property type="entry name" value="EMC8/9"/>
</dbReference>
<sequence length="144" mass="16842">MSGLLEVAFDMIESHLLSQSDDLQILGIYEAPLQSKSQDQNVSSVGQAIAQQLRINNQVDPLIIEFDAITRQRQVNDQMQQYQKMQIEGFSLNQNGSPTKCEMNEIEFQIIEPYYDDKRYLQLCDFDDHFENINNDWLNRHLIK</sequence>
<accession>A0A078AEY7</accession>
<dbReference type="PANTHER" id="PTHR12941:SF10">
    <property type="entry name" value="ER MEMBRANE PROTEIN COMPLEX SUBUNIT 8_9 HOMOLOG"/>
    <property type="match status" value="1"/>
</dbReference>
<dbReference type="Pfam" id="PF03665">
    <property type="entry name" value="UPF0172"/>
    <property type="match status" value="1"/>
</dbReference>
<proteinExistence type="predicted"/>
<name>A0A078AEY7_STYLE</name>
<dbReference type="InParanoid" id="A0A078AEY7"/>
<evidence type="ECO:0000313" key="2">
    <source>
        <dbReference type="Proteomes" id="UP000039865"/>
    </source>
</evidence>
<organism evidence="1 2">
    <name type="scientific">Stylonychia lemnae</name>
    <name type="common">Ciliate</name>
    <dbReference type="NCBI Taxonomy" id="5949"/>
    <lineage>
        <taxon>Eukaryota</taxon>
        <taxon>Sar</taxon>
        <taxon>Alveolata</taxon>
        <taxon>Ciliophora</taxon>
        <taxon>Intramacronucleata</taxon>
        <taxon>Spirotrichea</taxon>
        <taxon>Stichotrichia</taxon>
        <taxon>Sporadotrichida</taxon>
        <taxon>Oxytrichidae</taxon>
        <taxon>Stylonychinae</taxon>
        <taxon>Stylonychia</taxon>
    </lineage>
</organism>
<reference evidence="1 2" key="1">
    <citation type="submission" date="2014-06" db="EMBL/GenBank/DDBJ databases">
        <authorList>
            <person name="Swart Estienne"/>
        </authorList>
    </citation>
    <scope>NUCLEOTIDE SEQUENCE [LARGE SCALE GENOMIC DNA]</scope>
    <source>
        <strain evidence="1 2">130c</strain>
    </source>
</reference>
<gene>
    <name evidence="1" type="primary">Contig11868.g12700</name>
    <name evidence="1" type="ORF">STYLEM_9078</name>
</gene>
<keyword evidence="2" id="KW-1185">Reference proteome</keyword>